<gene>
    <name evidence="5" type="ORF">ER308_15225</name>
</gene>
<evidence type="ECO:0000313" key="5">
    <source>
        <dbReference type="EMBL" id="QBI20782.1"/>
    </source>
</evidence>
<accession>A0A411YI88</accession>
<keyword evidence="3" id="KW-0804">Transcription</keyword>
<organism evidence="5 6">
    <name type="scientific">Egibacter rhizosphaerae</name>
    <dbReference type="NCBI Taxonomy" id="1670831"/>
    <lineage>
        <taxon>Bacteria</taxon>
        <taxon>Bacillati</taxon>
        <taxon>Actinomycetota</taxon>
        <taxon>Nitriliruptoria</taxon>
        <taxon>Egibacterales</taxon>
        <taxon>Egibacteraceae</taxon>
        <taxon>Egibacter</taxon>
    </lineage>
</organism>
<dbReference type="GO" id="GO:0003677">
    <property type="term" value="F:DNA binding"/>
    <property type="evidence" value="ECO:0007669"/>
    <property type="project" value="UniProtKB-KW"/>
</dbReference>
<dbReference type="OrthoDB" id="9816161at2"/>
<dbReference type="Pfam" id="PF00392">
    <property type="entry name" value="GntR"/>
    <property type="match status" value="1"/>
</dbReference>
<dbReference type="SUPFAM" id="SSF48008">
    <property type="entry name" value="GntR ligand-binding domain-like"/>
    <property type="match status" value="1"/>
</dbReference>
<dbReference type="SMART" id="SM00895">
    <property type="entry name" value="FCD"/>
    <property type="match status" value="1"/>
</dbReference>
<dbReference type="InterPro" id="IPR036390">
    <property type="entry name" value="WH_DNA-bd_sf"/>
</dbReference>
<dbReference type="Gene3D" id="1.20.120.530">
    <property type="entry name" value="GntR ligand-binding domain-like"/>
    <property type="match status" value="1"/>
</dbReference>
<dbReference type="PANTHER" id="PTHR43537:SF5">
    <property type="entry name" value="UXU OPERON TRANSCRIPTIONAL REGULATOR"/>
    <property type="match status" value="1"/>
</dbReference>
<evidence type="ECO:0000256" key="3">
    <source>
        <dbReference type="ARBA" id="ARBA00023163"/>
    </source>
</evidence>
<feature type="domain" description="HTH gntR-type" evidence="4">
    <location>
        <begin position="12"/>
        <end position="79"/>
    </location>
</feature>
<dbReference type="AlphaFoldDB" id="A0A411YI88"/>
<protein>
    <submittedName>
        <fullName evidence="5">GntR family transcriptional regulator</fullName>
    </submittedName>
</protein>
<reference evidence="5 6" key="1">
    <citation type="submission" date="2019-01" db="EMBL/GenBank/DDBJ databases">
        <title>Egibacter rhizosphaerae EGI 80759T.</title>
        <authorList>
            <person name="Chen D.-D."/>
            <person name="Tian Y."/>
            <person name="Jiao J.-Y."/>
            <person name="Zhang X.-T."/>
            <person name="Zhang Y.-G."/>
            <person name="Zhang Y."/>
            <person name="Xiao M."/>
            <person name="Shu W.-S."/>
            <person name="Li W.-J."/>
        </authorList>
    </citation>
    <scope>NUCLEOTIDE SEQUENCE [LARGE SCALE GENOMIC DNA]</scope>
    <source>
        <strain evidence="5 6">EGI 80759</strain>
    </source>
</reference>
<dbReference type="Pfam" id="PF07729">
    <property type="entry name" value="FCD"/>
    <property type="match status" value="1"/>
</dbReference>
<dbReference type="InterPro" id="IPR011711">
    <property type="entry name" value="GntR_C"/>
</dbReference>
<dbReference type="SUPFAM" id="SSF46785">
    <property type="entry name" value="Winged helix' DNA-binding domain"/>
    <property type="match status" value="1"/>
</dbReference>
<proteinExistence type="predicted"/>
<dbReference type="SMART" id="SM00345">
    <property type="entry name" value="HTH_GNTR"/>
    <property type="match status" value="1"/>
</dbReference>
<keyword evidence="2" id="KW-0238">DNA-binding</keyword>
<dbReference type="InterPro" id="IPR008920">
    <property type="entry name" value="TF_FadR/GntR_C"/>
</dbReference>
<dbReference type="KEGG" id="erz:ER308_15225"/>
<dbReference type="Gene3D" id="1.10.10.10">
    <property type="entry name" value="Winged helix-like DNA-binding domain superfamily/Winged helix DNA-binding domain"/>
    <property type="match status" value="1"/>
</dbReference>
<dbReference type="Proteomes" id="UP000291469">
    <property type="component" value="Chromosome"/>
</dbReference>
<dbReference type="InterPro" id="IPR036388">
    <property type="entry name" value="WH-like_DNA-bd_sf"/>
</dbReference>
<dbReference type="InterPro" id="IPR000524">
    <property type="entry name" value="Tscrpt_reg_HTH_GntR"/>
</dbReference>
<evidence type="ECO:0000313" key="6">
    <source>
        <dbReference type="Proteomes" id="UP000291469"/>
    </source>
</evidence>
<name>A0A411YI88_9ACTN</name>
<dbReference type="GO" id="GO:0003700">
    <property type="term" value="F:DNA-binding transcription factor activity"/>
    <property type="evidence" value="ECO:0007669"/>
    <property type="project" value="InterPro"/>
</dbReference>
<dbReference type="PANTHER" id="PTHR43537">
    <property type="entry name" value="TRANSCRIPTIONAL REGULATOR, GNTR FAMILY"/>
    <property type="match status" value="1"/>
</dbReference>
<keyword evidence="6" id="KW-1185">Reference proteome</keyword>
<evidence type="ECO:0000256" key="1">
    <source>
        <dbReference type="ARBA" id="ARBA00023015"/>
    </source>
</evidence>
<sequence length="233" mass="26241">MTRWQAMSTSRDQRADDLGTQLRTAILEGEFAPGERLVEAELSRRFDETRAAVRQALIQLDGEGLVERERNRGAKVRAISLDEAIEITEARAVLEGLAAAKAARSATDDERERLRELIAGMREAVEDSDIVRYSTLTHAVHDAVREMARQDTVAKLLERLRYESVRYHFGVALLPGRPQVGLREHDELVEAIVAGEAEQAEKIMREHLMSVIDALRQLSNEDSRRLLPGGRYS</sequence>
<dbReference type="EMBL" id="CP036402">
    <property type="protein sequence ID" value="QBI20782.1"/>
    <property type="molecule type" value="Genomic_DNA"/>
</dbReference>
<dbReference type="PROSITE" id="PS50949">
    <property type="entry name" value="HTH_GNTR"/>
    <property type="match status" value="1"/>
</dbReference>
<evidence type="ECO:0000256" key="2">
    <source>
        <dbReference type="ARBA" id="ARBA00023125"/>
    </source>
</evidence>
<evidence type="ECO:0000259" key="4">
    <source>
        <dbReference type="PROSITE" id="PS50949"/>
    </source>
</evidence>
<keyword evidence="1" id="KW-0805">Transcription regulation</keyword>